<evidence type="ECO:0000256" key="1">
    <source>
        <dbReference type="SAM" id="SignalP"/>
    </source>
</evidence>
<dbReference type="EMBL" id="MPUH01000706">
    <property type="protein sequence ID" value="OMJ75174.1"/>
    <property type="molecule type" value="Genomic_DNA"/>
</dbReference>
<feature type="domain" description="DOMON" evidence="2">
    <location>
        <begin position="22"/>
        <end position="144"/>
    </location>
</feature>
<comment type="caution">
    <text evidence="3">The sequence shown here is derived from an EMBL/GenBank/DDBJ whole genome shotgun (WGS) entry which is preliminary data.</text>
</comment>
<keyword evidence="1" id="KW-0732">Signal</keyword>
<evidence type="ECO:0000313" key="3">
    <source>
        <dbReference type="EMBL" id="OMJ75174.1"/>
    </source>
</evidence>
<dbReference type="InterPro" id="IPR045266">
    <property type="entry name" value="DOH_DOMON"/>
</dbReference>
<reference evidence="3 4" key="1">
    <citation type="submission" date="2016-11" db="EMBL/GenBank/DDBJ databases">
        <title>The macronuclear genome of Stentor coeruleus: a giant cell with tiny introns.</title>
        <authorList>
            <person name="Slabodnick M."/>
            <person name="Ruby J.G."/>
            <person name="Reiff S.B."/>
            <person name="Swart E.C."/>
            <person name="Gosai S."/>
            <person name="Prabakaran S."/>
            <person name="Witkowska E."/>
            <person name="Larue G.E."/>
            <person name="Fisher S."/>
            <person name="Freeman R.M."/>
            <person name="Gunawardena J."/>
            <person name="Chu W."/>
            <person name="Stover N.A."/>
            <person name="Gregory B.D."/>
            <person name="Nowacki M."/>
            <person name="Derisi J."/>
            <person name="Roy S.W."/>
            <person name="Marshall W.F."/>
            <person name="Sood P."/>
        </authorList>
    </citation>
    <scope>NUCLEOTIDE SEQUENCE [LARGE SCALE GENOMIC DNA]</scope>
    <source>
        <strain evidence="3">WM001</strain>
    </source>
</reference>
<accession>A0A1R2BEJ9</accession>
<gene>
    <name evidence="3" type="ORF">SteCoe_25758</name>
</gene>
<name>A0A1R2BEJ9_9CILI</name>
<sequence>MKFIITLCLAHLAFSARVCLPKSWILEWHFTPDDYINFALTLNAETIESFGWVGVGFKLDSDGAGMVGGDIAMIIFPDLPKDTYSESNRLPKLDSEYGGSDDVIEPFYDPAQMKYSWRRRVFSGDFYDKKYERDAEMQLMWACGLMMGPTQIKHFAGNRDRFHIVLSEDFTYGCEGSFLAA</sequence>
<dbReference type="CDD" id="cd09631">
    <property type="entry name" value="DOMON_DOH"/>
    <property type="match status" value="1"/>
</dbReference>
<dbReference type="PROSITE" id="PS50836">
    <property type="entry name" value="DOMON"/>
    <property type="match status" value="1"/>
</dbReference>
<protein>
    <recommendedName>
        <fullName evidence="2">DOMON domain-containing protein</fullName>
    </recommendedName>
</protein>
<keyword evidence="4" id="KW-1185">Reference proteome</keyword>
<dbReference type="InterPro" id="IPR005018">
    <property type="entry name" value="DOMON_domain"/>
</dbReference>
<dbReference type="AlphaFoldDB" id="A0A1R2BEJ9"/>
<feature type="chain" id="PRO_5013226706" description="DOMON domain-containing protein" evidence="1">
    <location>
        <begin position="16"/>
        <end position="181"/>
    </location>
</feature>
<evidence type="ECO:0000313" key="4">
    <source>
        <dbReference type="Proteomes" id="UP000187209"/>
    </source>
</evidence>
<feature type="signal peptide" evidence="1">
    <location>
        <begin position="1"/>
        <end position="15"/>
    </location>
</feature>
<proteinExistence type="predicted"/>
<evidence type="ECO:0000259" key="2">
    <source>
        <dbReference type="PROSITE" id="PS50836"/>
    </source>
</evidence>
<organism evidence="3 4">
    <name type="scientific">Stentor coeruleus</name>
    <dbReference type="NCBI Taxonomy" id="5963"/>
    <lineage>
        <taxon>Eukaryota</taxon>
        <taxon>Sar</taxon>
        <taxon>Alveolata</taxon>
        <taxon>Ciliophora</taxon>
        <taxon>Postciliodesmatophora</taxon>
        <taxon>Heterotrichea</taxon>
        <taxon>Heterotrichida</taxon>
        <taxon>Stentoridae</taxon>
        <taxon>Stentor</taxon>
    </lineage>
</organism>
<dbReference type="Proteomes" id="UP000187209">
    <property type="component" value="Unassembled WGS sequence"/>
</dbReference>